<feature type="compositionally biased region" description="Low complexity" evidence="1">
    <location>
        <begin position="55"/>
        <end position="65"/>
    </location>
</feature>
<reference evidence="3 5" key="1">
    <citation type="submission" date="2019-08" db="EMBL/GenBank/DDBJ databases">
        <title>In-depth cultivation of the pig gut microbiome towards novel bacterial diversity and tailored functional studies.</title>
        <authorList>
            <person name="Wylensek D."/>
            <person name="Hitch T.C.A."/>
            <person name="Clavel T."/>
        </authorList>
    </citation>
    <scope>NUCLEOTIDE SEQUENCE [LARGE SCALE GENOMIC DNA]</scope>
    <source>
        <strain evidence="3 5">BL-178-WT-3A</strain>
    </source>
</reference>
<evidence type="ECO:0000313" key="6">
    <source>
        <dbReference type="Proteomes" id="UP001212085"/>
    </source>
</evidence>
<organism evidence="3 5">
    <name type="scientific">Streptococcus alactolyticus</name>
    <dbReference type="NCBI Taxonomy" id="29389"/>
    <lineage>
        <taxon>Bacteria</taxon>
        <taxon>Bacillati</taxon>
        <taxon>Bacillota</taxon>
        <taxon>Bacilli</taxon>
        <taxon>Lactobacillales</taxon>
        <taxon>Streptococcaceae</taxon>
        <taxon>Streptococcus</taxon>
    </lineage>
</organism>
<evidence type="ECO:0000256" key="2">
    <source>
        <dbReference type="SAM" id="SignalP"/>
    </source>
</evidence>
<dbReference type="AlphaFoldDB" id="A0A6N7WN65"/>
<dbReference type="EMBL" id="CP114883">
    <property type="protein sequence ID" value="WBB06776.1"/>
    <property type="molecule type" value="Genomic_DNA"/>
</dbReference>
<evidence type="ECO:0008006" key="7">
    <source>
        <dbReference type="Google" id="ProtNLM"/>
    </source>
</evidence>
<dbReference type="OrthoDB" id="9803907at2"/>
<accession>A0A6N7WN65</accession>
<dbReference type="Proteomes" id="UP000471052">
    <property type="component" value="Unassembled WGS sequence"/>
</dbReference>
<reference evidence="4 6" key="2">
    <citation type="submission" date="2022-12" db="EMBL/GenBank/DDBJ databases">
        <title>Streptococcus alactolyticus LGM, complete genome.</title>
        <authorList>
            <person name="Liu Z."/>
            <person name="Mu C."/>
            <person name="Zhu W."/>
        </authorList>
    </citation>
    <scope>NUCLEOTIDE SEQUENCE [LARGE SCALE GENOMIC DNA]</scope>
    <source>
        <strain evidence="4 6">LGM</strain>
    </source>
</reference>
<evidence type="ECO:0000313" key="4">
    <source>
        <dbReference type="EMBL" id="WBB06776.1"/>
    </source>
</evidence>
<dbReference type="Proteomes" id="UP001212085">
    <property type="component" value="Chromosome"/>
</dbReference>
<feature type="region of interest" description="Disordered" evidence="1">
    <location>
        <begin position="33"/>
        <end position="81"/>
    </location>
</feature>
<keyword evidence="2" id="KW-0732">Signal</keyword>
<keyword evidence="6" id="KW-1185">Reference proteome</keyword>
<gene>
    <name evidence="3" type="ORF">FYJ82_02295</name>
    <name evidence="4" type="ORF">O6R09_02290</name>
</gene>
<name>A0A6N7WN65_STRAY</name>
<evidence type="ECO:0000256" key="1">
    <source>
        <dbReference type="SAM" id="MobiDB-lite"/>
    </source>
</evidence>
<feature type="signal peptide" evidence="2">
    <location>
        <begin position="1"/>
        <end position="22"/>
    </location>
</feature>
<feature type="chain" id="PRO_5026825354" description="Lipoprotein" evidence="2">
    <location>
        <begin position="23"/>
        <end position="355"/>
    </location>
</feature>
<dbReference type="GeneID" id="99637518"/>
<protein>
    <recommendedName>
        <fullName evidence="7">Lipoprotein</fullName>
    </recommendedName>
</protein>
<dbReference type="EMBL" id="VUNP01000006">
    <property type="protein sequence ID" value="MST53275.1"/>
    <property type="molecule type" value="Genomic_DNA"/>
</dbReference>
<evidence type="ECO:0000313" key="5">
    <source>
        <dbReference type="Proteomes" id="UP000471052"/>
    </source>
</evidence>
<sequence length="355" mass="39011">MKKLVLLSTVVLLGLSACLAESQNNWFDQSQDHVNHETSETTHSSHSKEEETSESSESNESSNSSEFRESSESSTEETVDPVDAILNGDYSSLVGVWDYPDGSSFKQADIVTVVLPDGYRLKVDSNGNTRGVEQLIGASEAIQSVIYFRNSTKTEKVDVIKLSVASGFMGAGGYVPLLYPAGWQVGNTDSTRDRMAGTQNGTPAENAYCQFKISDDVSQYENCSRLVSYNYSTPYIYILGSYQASDGSSIAVVDYDSDLLEDVTNGRYIGSFDVDNSQPLTTSYQKVGDYLYYPFEVTLEGGNEYNALFLIPRGQVAGKTDTSQDRLIIGNTGDLSFSKIPADKVFYKISERTNY</sequence>
<dbReference type="PROSITE" id="PS51257">
    <property type="entry name" value="PROKAR_LIPOPROTEIN"/>
    <property type="match status" value="1"/>
</dbReference>
<dbReference type="RefSeq" id="WP_154454483.1">
    <property type="nucleotide sequence ID" value="NZ_CP114883.1"/>
</dbReference>
<evidence type="ECO:0000313" key="3">
    <source>
        <dbReference type="EMBL" id="MST53275.1"/>
    </source>
</evidence>
<proteinExistence type="predicted"/>